<comment type="caution">
    <text evidence="2">The sequence shown here is derived from an EMBL/GenBank/DDBJ whole genome shotgun (WGS) entry which is preliminary data.</text>
</comment>
<sequence length="299" mass="33085">MTSSASRNCFFYFLYIPRMNKTLPIDTKKNKGVLFMAVNIVTRTVCLLILLVMFCPNAICDAANKDVAIIIDDFGGNVKGVDAFLNGDIPVTVAIMPNMPYSTEQAIAAHENGLEVIIHLPLEPKNGKASWLGSNGITVDLSNDEINKRLREAYEQIPYAVGLNNHMGSKAMEDKRVVGLIVEFAKTNGLYLVDSKTTPHSVMPELALKAQIPCFENKLFLDDTFSNTQQVQGKMQTFAAKGNMHQHPIAIGHVGVKGEQTYAGIKAGLPHLKKQGYKLVFPSAWTNSQTRTHFTKKEW</sequence>
<evidence type="ECO:0008006" key="4">
    <source>
        <dbReference type="Google" id="ProtNLM"/>
    </source>
</evidence>
<protein>
    <recommendedName>
        <fullName evidence="4">Divergent polysaccharide deacetylase family protein</fullName>
    </recommendedName>
</protein>
<dbReference type="AlphaFoldDB" id="A0A268RVB3"/>
<proteinExistence type="predicted"/>
<dbReference type="Pfam" id="PF04748">
    <property type="entry name" value="Polysacc_deac_2"/>
    <property type="match status" value="1"/>
</dbReference>
<keyword evidence="1" id="KW-1133">Transmembrane helix</keyword>
<accession>A0A268RVB3</accession>
<dbReference type="Proteomes" id="UP000216133">
    <property type="component" value="Unassembled WGS sequence"/>
</dbReference>
<dbReference type="PANTHER" id="PTHR30105:SF2">
    <property type="entry name" value="DIVERGENT POLYSACCHARIDE DEACETYLASE SUPERFAMILY"/>
    <property type="match status" value="1"/>
</dbReference>
<evidence type="ECO:0000313" key="3">
    <source>
        <dbReference type="Proteomes" id="UP000216133"/>
    </source>
</evidence>
<dbReference type="EMBL" id="NPBS01000123">
    <property type="protein sequence ID" value="PAF24147.1"/>
    <property type="molecule type" value="Genomic_DNA"/>
</dbReference>
<evidence type="ECO:0000313" key="2">
    <source>
        <dbReference type="EMBL" id="PAF24147.1"/>
    </source>
</evidence>
<dbReference type="PANTHER" id="PTHR30105">
    <property type="entry name" value="UNCHARACTERIZED YIBQ-RELATED"/>
    <property type="match status" value="1"/>
</dbReference>
<dbReference type="CDD" id="cd10936">
    <property type="entry name" value="CE4_DAC2"/>
    <property type="match status" value="1"/>
</dbReference>
<dbReference type="GO" id="GO:0005975">
    <property type="term" value="P:carbohydrate metabolic process"/>
    <property type="evidence" value="ECO:0007669"/>
    <property type="project" value="InterPro"/>
</dbReference>
<keyword evidence="1" id="KW-0812">Transmembrane</keyword>
<reference evidence="2 3" key="1">
    <citation type="submission" date="2017-07" db="EMBL/GenBank/DDBJ databases">
        <title>Isolation and whole genome analysis of endospore-forming bacteria from heroin.</title>
        <authorList>
            <person name="Kalinowski J."/>
            <person name="Ahrens B."/>
            <person name="Al-Dilaimi A."/>
            <person name="Winkler A."/>
            <person name="Wibberg D."/>
            <person name="Schleenbecker U."/>
            <person name="Ruckert C."/>
            <person name="Wolfel R."/>
            <person name="Grass G."/>
        </authorList>
    </citation>
    <scope>NUCLEOTIDE SEQUENCE [LARGE SCALE GENOMIC DNA]</scope>
    <source>
        <strain evidence="2 3">7523-2</strain>
    </source>
</reference>
<dbReference type="InterPro" id="IPR006837">
    <property type="entry name" value="Divergent_DAC"/>
</dbReference>
<name>A0A268RVB3_SHOCL</name>
<gene>
    <name evidence="2" type="ORF">CHH61_20205</name>
</gene>
<organism evidence="2 3">
    <name type="scientific">Shouchella clausii</name>
    <name type="common">Alkalihalobacillus clausii</name>
    <dbReference type="NCBI Taxonomy" id="79880"/>
    <lineage>
        <taxon>Bacteria</taxon>
        <taxon>Bacillati</taxon>
        <taxon>Bacillota</taxon>
        <taxon>Bacilli</taxon>
        <taxon>Bacillales</taxon>
        <taxon>Bacillaceae</taxon>
        <taxon>Shouchella</taxon>
    </lineage>
</organism>
<dbReference type="SUPFAM" id="SSF88713">
    <property type="entry name" value="Glycoside hydrolase/deacetylase"/>
    <property type="match status" value="1"/>
</dbReference>
<feature type="transmembrane region" description="Helical" evidence="1">
    <location>
        <begin position="33"/>
        <end position="54"/>
    </location>
</feature>
<dbReference type="Gene3D" id="3.20.20.370">
    <property type="entry name" value="Glycoside hydrolase/deacetylase"/>
    <property type="match status" value="1"/>
</dbReference>
<evidence type="ECO:0000256" key="1">
    <source>
        <dbReference type="SAM" id="Phobius"/>
    </source>
</evidence>
<keyword evidence="1" id="KW-0472">Membrane</keyword>
<dbReference type="InterPro" id="IPR011330">
    <property type="entry name" value="Glyco_hydro/deAcase_b/a-brl"/>
</dbReference>